<feature type="transmembrane region" description="Helical" evidence="1">
    <location>
        <begin position="248"/>
        <end position="268"/>
    </location>
</feature>
<gene>
    <name evidence="3" type="ORF">ACFOOR_06280</name>
</gene>
<feature type="domain" description="CAAX prenyl protease 2/Lysostaphin resistance protein A-like" evidence="2">
    <location>
        <begin position="170"/>
        <end position="261"/>
    </location>
</feature>
<evidence type="ECO:0000313" key="3">
    <source>
        <dbReference type="EMBL" id="MFC2925707.1"/>
    </source>
</evidence>
<protein>
    <submittedName>
        <fullName evidence="3">Type II CAAX endopeptidase family protein</fullName>
    </submittedName>
</protein>
<feature type="transmembrane region" description="Helical" evidence="1">
    <location>
        <begin position="128"/>
        <end position="148"/>
    </location>
</feature>
<keyword evidence="4" id="KW-1185">Reference proteome</keyword>
<feature type="transmembrane region" description="Helical" evidence="1">
    <location>
        <begin position="86"/>
        <end position="107"/>
    </location>
</feature>
<feature type="transmembrane region" description="Helical" evidence="1">
    <location>
        <begin position="225"/>
        <end position="241"/>
    </location>
</feature>
<comment type="caution">
    <text evidence="3">The sequence shown here is derived from an EMBL/GenBank/DDBJ whole genome shotgun (WGS) entry which is preliminary data.</text>
</comment>
<feature type="transmembrane region" description="Helical" evidence="1">
    <location>
        <begin position="43"/>
        <end position="66"/>
    </location>
</feature>
<keyword evidence="1" id="KW-1133">Transmembrane helix</keyword>
<dbReference type="PANTHER" id="PTHR36435:SF1">
    <property type="entry name" value="CAAX AMINO TERMINAL PROTEASE FAMILY PROTEIN"/>
    <property type="match status" value="1"/>
</dbReference>
<evidence type="ECO:0000313" key="4">
    <source>
        <dbReference type="Proteomes" id="UP001595379"/>
    </source>
</evidence>
<dbReference type="PANTHER" id="PTHR36435">
    <property type="entry name" value="SLR1288 PROTEIN"/>
    <property type="match status" value="1"/>
</dbReference>
<dbReference type="Pfam" id="PF02517">
    <property type="entry name" value="Rce1-like"/>
    <property type="match status" value="1"/>
</dbReference>
<keyword evidence="1" id="KW-0472">Membrane</keyword>
<organism evidence="3 4">
    <name type="scientific">Hyphobacterium vulgare</name>
    <dbReference type="NCBI Taxonomy" id="1736751"/>
    <lineage>
        <taxon>Bacteria</taxon>
        <taxon>Pseudomonadati</taxon>
        <taxon>Pseudomonadota</taxon>
        <taxon>Alphaproteobacteria</taxon>
        <taxon>Maricaulales</taxon>
        <taxon>Maricaulaceae</taxon>
        <taxon>Hyphobacterium</taxon>
    </lineage>
</organism>
<proteinExistence type="predicted"/>
<feature type="transmembrane region" description="Helical" evidence="1">
    <location>
        <begin position="168"/>
        <end position="190"/>
    </location>
</feature>
<dbReference type="EMBL" id="JBHRSV010000007">
    <property type="protein sequence ID" value="MFC2925707.1"/>
    <property type="molecule type" value="Genomic_DNA"/>
</dbReference>
<sequence length="274" mass="28987">MMDHTPDAPAAEPLPFPPPWPFAPGDLMQRVAFGRRHRVGRPMAWFVLWPVLILATGPVAGLVTGFVYGLSVSGPFEAHSYRLFHILHPVIALAYGVLLVVFVKWAAVRGVAAATLDPRPARPAAESLLALTFLAATIVLGGLLLTALSELLPVTAPPQSPVPVEAGISLFWIALPALVIIGPAVEEIIFRGWMLPALRARGLSWGAAIAVSSLAFGALHGFAGPLALVYTTLVGISAGVLRVRTGRLWAPILFHALNNLVVIGLPQITARMAG</sequence>
<keyword evidence="1" id="KW-0812">Transmembrane</keyword>
<dbReference type="InterPro" id="IPR052710">
    <property type="entry name" value="CAAX_protease"/>
</dbReference>
<reference evidence="4" key="1">
    <citation type="journal article" date="2019" name="Int. J. Syst. Evol. Microbiol.">
        <title>The Global Catalogue of Microorganisms (GCM) 10K type strain sequencing project: providing services to taxonomists for standard genome sequencing and annotation.</title>
        <authorList>
            <consortium name="The Broad Institute Genomics Platform"/>
            <consortium name="The Broad Institute Genome Sequencing Center for Infectious Disease"/>
            <person name="Wu L."/>
            <person name="Ma J."/>
        </authorList>
    </citation>
    <scope>NUCLEOTIDE SEQUENCE [LARGE SCALE GENOMIC DNA]</scope>
    <source>
        <strain evidence="4">KCTC 52487</strain>
    </source>
</reference>
<dbReference type="RefSeq" id="WP_343165653.1">
    <property type="nucleotide sequence ID" value="NZ_JBHRSV010000007.1"/>
</dbReference>
<dbReference type="InterPro" id="IPR003675">
    <property type="entry name" value="Rce1/LyrA-like_dom"/>
</dbReference>
<dbReference type="Proteomes" id="UP001595379">
    <property type="component" value="Unassembled WGS sequence"/>
</dbReference>
<name>A0ABV6ZWD0_9PROT</name>
<evidence type="ECO:0000256" key="1">
    <source>
        <dbReference type="SAM" id="Phobius"/>
    </source>
</evidence>
<accession>A0ABV6ZWD0</accession>
<evidence type="ECO:0000259" key="2">
    <source>
        <dbReference type="Pfam" id="PF02517"/>
    </source>
</evidence>
<feature type="transmembrane region" description="Helical" evidence="1">
    <location>
        <begin position="202"/>
        <end position="219"/>
    </location>
</feature>